<comment type="similarity">
    <text evidence="1">Belongs to the glycosyl hydrolase 25 family.</text>
</comment>
<dbReference type="PANTHER" id="PTHR34135:SF2">
    <property type="entry name" value="LYSOZYME"/>
    <property type="match status" value="1"/>
</dbReference>
<accession>A0ABR7INX3</accession>
<gene>
    <name evidence="2" type="ORF">H8Z77_02205</name>
</gene>
<dbReference type="InterPro" id="IPR002053">
    <property type="entry name" value="Glyco_hydro_25"/>
</dbReference>
<dbReference type="PANTHER" id="PTHR34135">
    <property type="entry name" value="LYSOZYME"/>
    <property type="match status" value="1"/>
</dbReference>
<comment type="caution">
    <text evidence="2">The sequence shown here is derived from an EMBL/GenBank/DDBJ whole genome shotgun (WGS) entry which is preliminary data.</text>
</comment>
<protein>
    <recommendedName>
        <fullName evidence="4">Lysozyme</fullName>
    </recommendedName>
</protein>
<reference evidence="2 3" key="1">
    <citation type="submission" date="2020-08" db="EMBL/GenBank/DDBJ databases">
        <title>Genome public.</title>
        <authorList>
            <person name="Liu C."/>
            <person name="Sun Q."/>
        </authorList>
    </citation>
    <scope>NUCLEOTIDE SEQUENCE [LARGE SCALE GENOMIC DNA]</scope>
    <source>
        <strain evidence="2 3">NSJ-27</strain>
    </source>
</reference>
<dbReference type="RefSeq" id="WP_186996038.1">
    <property type="nucleotide sequence ID" value="NZ_JACOQK010000001.1"/>
</dbReference>
<dbReference type="PROSITE" id="PS51904">
    <property type="entry name" value="GLYCOSYL_HYDROL_F25_2"/>
    <property type="match status" value="1"/>
</dbReference>
<proteinExistence type="inferred from homology"/>
<dbReference type="Pfam" id="PF01183">
    <property type="entry name" value="Glyco_hydro_25"/>
    <property type="match status" value="1"/>
</dbReference>
<evidence type="ECO:0000313" key="2">
    <source>
        <dbReference type="EMBL" id="MBC5786834.1"/>
    </source>
</evidence>
<evidence type="ECO:0000313" key="3">
    <source>
        <dbReference type="Proteomes" id="UP000649151"/>
    </source>
</evidence>
<organism evidence="2 3">
    <name type="scientific">Clostridium facile</name>
    <dbReference type="NCBI Taxonomy" id="2763035"/>
    <lineage>
        <taxon>Bacteria</taxon>
        <taxon>Bacillati</taxon>
        <taxon>Bacillota</taxon>
        <taxon>Clostridia</taxon>
        <taxon>Eubacteriales</taxon>
        <taxon>Clostridiaceae</taxon>
        <taxon>Clostridium</taxon>
    </lineage>
</organism>
<dbReference type="Gene3D" id="3.20.20.80">
    <property type="entry name" value="Glycosidases"/>
    <property type="match status" value="1"/>
</dbReference>
<evidence type="ECO:0008006" key="4">
    <source>
        <dbReference type="Google" id="ProtNLM"/>
    </source>
</evidence>
<dbReference type="Proteomes" id="UP000649151">
    <property type="component" value="Unassembled WGS sequence"/>
</dbReference>
<dbReference type="EMBL" id="JACOQK010000001">
    <property type="protein sequence ID" value="MBC5786834.1"/>
    <property type="molecule type" value="Genomic_DNA"/>
</dbReference>
<dbReference type="SUPFAM" id="SSF51445">
    <property type="entry name" value="(Trans)glycosidases"/>
    <property type="match status" value="1"/>
</dbReference>
<evidence type="ECO:0000256" key="1">
    <source>
        <dbReference type="ARBA" id="ARBA00010646"/>
    </source>
</evidence>
<name>A0ABR7INX3_9CLOT</name>
<keyword evidence="3" id="KW-1185">Reference proteome</keyword>
<sequence>MERKGIDVSQYQGKIDWELVKYQGIQFAMLCSGIGCRKDNQLYQNGMGAVSNGIPIGIYHCGQAANADEAFREAEFCLKSIQSIPVCYPVAYDCSRLWHLGMDQEQINGVCFAFAMKVKLEGYFPSIFDFSHRWNQGLKMCSEHCCARWVADYQIEPPDIVQPYTIWQYSCTGRVAGVPKNVGLNLCYRDYTDFSIDVCELGNQE</sequence>
<dbReference type="InterPro" id="IPR017853">
    <property type="entry name" value="GH"/>
</dbReference>